<evidence type="ECO:0000313" key="4">
    <source>
        <dbReference type="Proteomes" id="UP000197470"/>
    </source>
</evidence>
<dbReference type="SUPFAM" id="SSF53041">
    <property type="entry name" value="Resolvase-like"/>
    <property type="match status" value="1"/>
</dbReference>
<dbReference type="InterPro" id="IPR036162">
    <property type="entry name" value="Resolvase-like_N_sf"/>
</dbReference>
<dbReference type="PROSITE" id="PS51736">
    <property type="entry name" value="RECOMBINASES_3"/>
    <property type="match status" value="1"/>
</dbReference>
<dbReference type="Gene3D" id="3.40.50.1390">
    <property type="entry name" value="Resolvase, N-terminal catalytic domain"/>
    <property type="match status" value="1"/>
</dbReference>
<reference evidence="3 4" key="1">
    <citation type="submission" date="2017-05" db="EMBL/GenBank/DDBJ databases">
        <title>Genome sequencing of Fusobacterium nucleatum subsp. polymorphum KCOM 1001 (=ChDC F119).</title>
        <authorList>
            <person name="Kook J.-K."/>
            <person name="Park S.-N."/>
            <person name="Lim Y.K."/>
            <person name="Roh H."/>
        </authorList>
    </citation>
    <scope>NUCLEOTIDE SEQUENCE [LARGE SCALE GENOMIC DNA]</scope>
    <source>
        <strain evidence="3 4">KCOM 1001</strain>
    </source>
</reference>
<dbReference type="AlphaFoldDB" id="A0A246ED18"/>
<dbReference type="InterPro" id="IPR050639">
    <property type="entry name" value="SSR_resolvase"/>
</dbReference>
<dbReference type="InterPro" id="IPR006119">
    <property type="entry name" value="Resolv_N"/>
</dbReference>
<dbReference type="Proteomes" id="UP000197470">
    <property type="component" value="Unassembled WGS sequence"/>
</dbReference>
<protein>
    <recommendedName>
        <fullName evidence="2">Resolvase/invertase-type recombinase catalytic domain-containing protein</fullName>
    </recommendedName>
</protein>
<dbReference type="PANTHER" id="PTHR30461:SF26">
    <property type="entry name" value="RESOLVASE HOMOLOG YNEB"/>
    <property type="match status" value="1"/>
</dbReference>
<dbReference type="Pfam" id="PF00239">
    <property type="entry name" value="Resolvase"/>
    <property type="match status" value="1"/>
</dbReference>
<proteinExistence type="inferred from homology"/>
<gene>
    <name evidence="3" type="ORF">CA839_12160</name>
</gene>
<evidence type="ECO:0000259" key="2">
    <source>
        <dbReference type="PROSITE" id="PS51736"/>
    </source>
</evidence>
<dbReference type="GO" id="GO:0003677">
    <property type="term" value="F:DNA binding"/>
    <property type="evidence" value="ECO:0007669"/>
    <property type="project" value="InterPro"/>
</dbReference>
<organism evidence="3 4">
    <name type="scientific">Fusobacterium nucleatum subsp. polymorphum</name>
    <name type="common">Fusobacterium polymorphum</name>
    <dbReference type="NCBI Taxonomy" id="76857"/>
    <lineage>
        <taxon>Bacteria</taxon>
        <taxon>Fusobacteriati</taxon>
        <taxon>Fusobacteriota</taxon>
        <taxon>Fusobacteriia</taxon>
        <taxon>Fusobacteriales</taxon>
        <taxon>Fusobacteriaceae</taxon>
        <taxon>Fusobacterium</taxon>
    </lineage>
</organism>
<dbReference type="EMBL" id="NHRT01000002">
    <property type="protein sequence ID" value="OWP23741.1"/>
    <property type="molecule type" value="Genomic_DNA"/>
</dbReference>
<dbReference type="SMART" id="SM00857">
    <property type="entry name" value="Resolvase"/>
    <property type="match status" value="1"/>
</dbReference>
<evidence type="ECO:0000256" key="1">
    <source>
        <dbReference type="ARBA" id="ARBA00009913"/>
    </source>
</evidence>
<sequence length="209" mass="24470">MAVYGYARVSREVQDLTRQLKALSKAGVKAENIFKDIGSGKDFQRVEYQKLVNKILKKGDILYITSVDRLGRDMKGIEEEYRLLTEVRECQIISIEEPFLSTSSDEITNNLLRPILLKFLSWVAERERKELLKRQKEAYLSMSKDWKGRLISNKTGKVIGRPKKWKELTKKQRDTVEEWIRGERSCLSVSKELGISRSTLHRIKEEEYQ</sequence>
<dbReference type="RefSeq" id="WP_088389666.1">
    <property type="nucleotide sequence ID" value="NZ_NHRT01000002.1"/>
</dbReference>
<dbReference type="PANTHER" id="PTHR30461">
    <property type="entry name" value="DNA-INVERTASE FROM LAMBDOID PROPHAGE"/>
    <property type="match status" value="1"/>
</dbReference>
<name>A0A246ED18_FUSNP</name>
<dbReference type="CDD" id="cd03768">
    <property type="entry name" value="SR_ResInv"/>
    <property type="match status" value="1"/>
</dbReference>
<dbReference type="GO" id="GO:0000150">
    <property type="term" value="F:DNA strand exchange activity"/>
    <property type="evidence" value="ECO:0007669"/>
    <property type="project" value="InterPro"/>
</dbReference>
<comment type="caution">
    <text evidence="3">The sequence shown here is derived from an EMBL/GenBank/DDBJ whole genome shotgun (WGS) entry which is preliminary data.</text>
</comment>
<comment type="similarity">
    <text evidence="1">Belongs to the site-specific recombinase resolvase family.</text>
</comment>
<evidence type="ECO:0000313" key="3">
    <source>
        <dbReference type="EMBL" id="OWP23741.1"/>
    </source>
</evidence>
<accession>A0A246ED18</accession>
<feature type="domain" description="Resolvase/invertase-type recombinase catalytic" evidence="2">
    <location>
        <begin position="2"/>
        <end position="146"/>
    </location>
</feature>